<proteinExistence type="predicted"/>
<dbReference type="RefSeq" id="WP_157270431.1">
    <property type="nucleotide sequence ID" value="NZ_LT629776.1"/>
</dbReference>
<feature type="region of interest" description="Disordered" evidence="1">
    <location>
        <begin position="47"/>
        <end position="75"/>
    </location>
</feature>
<keyword evidence="2" id="KW-0812">Transmembrane</keyword>
<name>A0A1H1U300_9CELL</name>
<sequence>MLGMFLWWGIALLVACVVFVYAGTVAGMESGQKGRGVRGFVDDLRGATDAMRERRRQRRAGTATGRQDPEQPVETRMGDFFAATQEDGNPYMDATDVTESWARTGARAVDAARTARGHVRIGTVRPREHAQPEEPTEV</sequence>
<evidence type="ECO:0000313" key="3">
    <source>
        <dbReference type="EMBL" id="SDS66882.1"/>
    </source>
</evidence>
<organism evidence="3 4">
    <name type="scientific">Paraoerskovia marina</name>
    <dbReference type="NCBI Taxonomy" id="545619"/>
    <lineage>
        <taxon>Bacteria</taxon>
        <taxon>Bacillati</taxon>
        <taxon>Actinomycetota</taxon>
        <taxon>Actinomycetes</taxon>
        <taxon>Micrococcales</taxon>
        <taxon>Cellulomonadaceae</taxon>
        <taxon>Paraoerskovia</taxon>
    </lineage>
</organism>
<keyword evidence="2" id="KW-1133">Transmembrane helix</keyword>
<evidence type="ECO:0000256" key="2">
    <source>
        <dbReference type="SAM" id="Phobius"/>
    </source>
</evidence>
<accession>A0A1H1U300</accession>
<evidence type="ECO:0000256" key="1">
    <source>
        <dbReference type="SAM" id="MobiDB-lite"/>
    </source>
</evidence>
<dbReference type="Proteomes" id="UP000185663">
    <property type="component" value="Chromosome I"/>
</dbReference>
<evidence type="ECO:0000313" key="4">
    <source>
        <dbReference type="Proteomes" id="UP000185663"/>
    </source>
</evidence>
<dbReference type="EMBL" id="LT629776">
    <property type="protein sequence ID" value="SDS66882.1"/>
    <property type="molecule type" value="Genomic_DNA"/>
</dbReference>
<reference evidence="3 4" key="1">
    <citation type="submission" date="2016-10" db="EMBL/GenBank/DDBJ databases">
        <authorList>
            <person name="de Groot N.N."/>
        </authorList>
    </citation>
    <scope>NUCLEOTIDE SEQUENCE [LARGE SCALE GENOMIC DNA]</scope>
    <source>
        <strain evidence="3 4">DSM 22126</strain>
    </source>
</reference>
<dbReference type="OrthoDB" id="5145136at2"/>
<keyword evidence="2" id="KW-0472">Membrane</keyword>
<feature type="region of interest" description="Disordered" evidence="1">
    <location>
        <begin position="108"/>
        <end position="138"/>
    </location>
</feature>
<dbReference type="AlphaFoldDB" id="A0A1H1U300"/>
<keyword evidence="4" id="KW-1185">Reference proteome</keyword>
<feature type="transmembrane region" description="Helical" evidence="2">
    <location>
        <begin position="6"/>
        <end position="28"/>
    </location>
</feature>
<protein>
    <submittedName>
        <fullName evidence="3">Uncharacterized protein</fullName>
    </submittedName>
</protein>
<gene>
    <name evidence="3" type="ORF">SAMN04489860_2074</name>
</gene>
<dbReference type="STRING" id="545619.SAMN04489860_2074"/>